<proteinExistence type="inferred from homology"/>
<evidence type="ECO:0000256" key="3">
    <source>
        <dbReference type="ARBA" id="ARBA00018753"/>
    </source>
</evidence>
<keyword evidence="6 11" id="KW-0067">ATP-binding</keyword>
<dbReference type="Gene3D" id="3.40.50.620">
    <property type="entry name" value="HUPs"/>
    <property type="match status" value="1"/>
</dbReference>
<keyword evidence="4 11" id="KW-0436">Ligase</keyword>
<evidence type="ECO:0000256" key="9">
    <source>
        <dbReference type="ARBA" id="ARBA00030904"/>
    </source>
</evidence>
<evidence type="ECO:0000256" key="4">
    <source>
        <dbReference type="ARBA" id="ARBA00022598"/>
    </source>
</evidence>
<dbReference type="InterPro" id="IPR014758">
    <property type="entry name" value="Met-tRNA_synth"/>
</dbReference>
<dbReference type="InterPro" id="IPR033911">
    <property type="entry name" value="MetRS_core"/>
</dbReference>
<dbReference type="GO" id="GO:0004825">
    <property type="term" value="F:methionine-tRNA ligase activity"/>
    <property type="evidence" value="ECO:0007669"/>
    <property type="project" value="UniProtKB-EC"/>
</dbReference>
<organism evidence="13 14">
    <name type="scientific">Candidatus Azambacteria bacterium RIFCSPLOWO2_01_FULL_37_9</name>
    <dbReference type="NCBI Taxonomy" id="1797297"/>
    <lineage>
        <taxon>Bacteria</taxon>
        <taxon>Candidatus Azamiibacteriota</taxon>
    </lineage>
</organism>
<dbReference type="InterPro" id="IPR009080">
    <property type="entry name" value="tRNAsynth_Ia_anticodon-bd"/>
</dbReference>
<comment type="function">
    <text evidence="1">Is required not only for elongation of protein synthesis but also for the initiation of all mRNA translation through initiator tRNA(fMet) aminoacylation.</text>
</comment>
<sequence length="506" mass="58583">MTKKNKFYITTSLMYINSEPHLGFAWELAQADVSARYRRLKGDDVFFLTGADEYGKKIFEAAKKAGLDPQDFANQNSLKIKRLAEALSISNDFFIRTTDKERHWPTVEKIWGILKEKGDIYKKEYEGLYCVGCEAFKTNRELEDGKCPYHLKEPEIIKEENYFFKLSKYLDDVKKILQEDKIKIYPENRRQEALNMIDSKMGDLSVSRPSEQVSWGIPVPGDKSQNVYVWFEALLNYISAIGYAENTDNFKKYWPADTHLIGKDILKFHAIVWPAVLLATGIELPKSILVHGFITSAGQKMSKSLDNVVSPFEIITKYGADAFRYYFLAEASMFSDVDFTKEKFDAKYNADLAGGLGNLVNRVLMIAKKNESILGNTVINAQDLFGDENKKKIQKEYDIYMENYELEKALGLIWQFVSENDRQIEKIKLWELPKKDQDKFISEISVLIKNVVFIAWLIKSFLPTTSDKIFEVIFEEKIDDMNWKEKKIKIGEIKQLFPRVELNKAI</sequence>
<evidence type="ECO:0000256" key="10">
    <source>
        <dbReference type="ARBA" id="ARBA00047364"/>
    </source>
</evidence>
<keyword evidence="7 11" id="KW-0648">Protein biosynthesis</keyword>
<comment type="similarity">
    <text evidence="11">Belongs to the class-I aminoacyl-tRNA synthetase family.</text>
</comment>
<evidence type="ECO:0000256" key="7">
    <source>
        <dbReference type="ARBA" id="ARBA00022917"/>
    </source>
</evidence>
<accession>A0A1F5C8D3</accession>
<comment type="caution">
    <text evidence="13">The sequence shown here is derived from an EMBL/GenBank/DDBJ whole genome shotgun (WGS) entry which is preliminary data.</text>
</comment>
<evidence type="ECO:0000256" key="1">
    <source>
        <dbReference type="ARBA" id="ARBA00003314"/>
    </source>
</evidence>
<dbReference type="Gene3D" id="2.170.220.10">
    <property type="match status" value="1"/>
</dbReference>
<dbReference type="NCBIfam" id="TIGR00398">
    <property type="entry name" value="metG"/>
    <property type="match status" value="1"/>
</dbReference>
<gene>
    <name evidence="13" type="ORF">A2907_02170</name>
</gene>
<dbReference type="GO" id="GO:0005524">
    <property type="term" value="F:ATP binding"/>
    <property type="evidence" value="ECO:0007669"/>
    <property type="project" value="UniProtKB-KW"/>
</dbReference>
<dbReference type="CDD" id="cd00814">
    <property type="entry name" value="MetRS_core"/>
    <property type="match status" value="1"/>
</dbReference>
<dbReference type="SUPFAM" id="SSF52374">
    <property type="entry name" value="Nucleotidylyl transferase"/>
    <property type="match status" value="1"/>
</dbReference>
<dbReference type="FunFam" id="2.170.220.10:FF:000001">
    <property type="entry name" value="methionine--tRNA ligase, mitochondrial"/>
    <property type="match status" value="1"/>
</dbReference>
<evidence type="ECO:0000313" key="14">
    <source>
        <dbReference type="Proteomes" id="UP000177947"/>
    </source>
</evidence>
<dbReference type="InterPro" id="IPR015413">
    <property type="entry name" value="Methionyl/Leucyl_tRNA_Synth"/>
</dbReference>
<evidence type="ECO:0000256" key="6">
    <source>
        <dbReference type="ARBA" id="ARBA00022840"/>
    </source>
</evidence>
<name>A0A1F5C8D3_9BACT</name>
<comment type="catalytic activity">
    <reaction evidence="10">
        <text>tRNA(Met) + L-methionine + ATP = L-methionyl-tRNA(Met) + AMP + diphosphate</text>
        <dbReference type="Rhea" id="RHEA:13481"/>
        <dbReference type="Rhea" id="RHEA-COMP:9667"/>
        <dbReference type="Rhea" id="RHEA-COMP:9698"/>
        <dbReference type="ChEBI" id="CHEBI:30616"/>
        <dbReference type="ChEBI" id="CHEBI:33019"/>
        <dbReference type="ChEBI" id="CHEBI:57844"/>
        <dbReference type="ChEBI" id="CHEBI:78442"/>
        <dbReference type="ChEBI" id="CHEBI:78530"/>
        <dbReference type="ChEBI" id="CHEBI:456215"/>
        <dbReference type="EC" id="6.1.1.10"/>
    </reaction>
</comment>
<dbReference type="Proteomes" id="UP000177947">
    <property type="component" value="Unassembled WGS sequence"/>
</dbReference>
<evidence type="ECO:0000256" key="2">
    <source>
        <dbReference type="ARBA" id="ARBA00012838"/>
    </source>
</evidence>
<dbReference type="EMBL" id="MEYQ01000016">
    <property type="protein sequence ID" value="OGD39111.1"/>
    <property type="molecule type" value="Genomic_DNA"/>
</dbReference>
<evidence type="ECO:0000256" key="8">
    <source>
        <dbReference type="ARBA" id="ARBA00023146"/>
    </source>
</evidence>
<dbReference type="AlphaFoldDB" id="A0A1F5C8D3"/>
<evidence type="ECO:0000259" key="12">
    <source>
        <dbReference type="Pfam" id="PF09334"/>
    </source>
</evidence>
<dbReference type="Pfam" id="PF09334">
    <property type="entry name" value="tRNA-synt_1g"/>
    <property type="match status" value="1"/>
</dbReference>
<dbReference type="PRINTS" id="PR01041">
    <property type="entry name" value="TRNASYNTHMET"/>
</dbReference>
<dbReference type="PANTHER" id="PTHR43326:SF1">
    <property type="entry name" value="METHIONINE--TRNA LIGASE, MITOCHONDRIAL"/>
    <property type="match status" value="1"/>
</dbReference>
<dbReference type="SUPFAM" id="SSF47323">
    <property type="entry name" value="Anticodon-binding domain of a subclass of class I aminoacyl-tRNA synthetases"/>
    <property type="match status" value="1"/>
</dbReference>
<keyword evidence="8 11" id="KW-0030">Aminoacyl-tRNA synthetase</keyword>
<dbReference type="InterPro" id="IPR014729">
    <property type="entry name" value="Rossmann-like_a/b/a_fold"/>
</dbReference>
<dbReference type="InterPro" id="IPR023457">
    <property type="entry name" value="Met-tRNA_synth_2"/>
</dbReference>
<protein>
    <recommendedName>
        <fullName evidence="3">Methionine--tRNA ligase</fullName>
        <ecNumber evidence="2">6.1.1.10</ecNumber>
    </recommendedName>
    <alternativeName>
        <fullName evidence="9">Methionyl-tRNA synthetase</fullName>
    </alternativeName>
</protein>
<evidence type="ECO:0000256" key="11">
    <source>
        <dbReference type="RuleBase" id="RU363039"/>
    </source>
</evidence>
<dbReference type="EC" id="6.1.1.10" evidence="2"/>
<dbReference type="Gene3D" id="1.10.730.10">
    <property type="entry name" value="Isoleucyl-tRNA Synthetase, Domain 1"/>
    <property type="match status" value="1"/>
</dbReference>
<evidence type="ECO:0000313" key="13">
    <source>
        <dbReference type="EMBL" id="OGD39111.1"/>
    </source>
</evidence>
<reference evidence="13 14" key="1">
    <citation type="journal article" date="2016" name="Nat. Commun.">
        <title>Thousands of microbial genomes shed light on interconnected biogeochemical processes in an aquifer system.</title>
        <authorList>
            <person name="Anantharaman K."/>
            <person name="Brown C.T."/>
            <person name="Hug L.A."/>
            <person name="Sharon I."/>
            <person name="Castelle C.J."/>
            <person name="Probst A.J."/>
            <person name="Thomas B.C."/>
            <person name="Singh A."/>
            <person name="Wilkins M.J."/>
            <person name="Karaoz U."/>
            <person name="Brodie E.L."/>
            <person name="Williams K.H."/>
            <person name="Hubbard S.S."/>
            <person name="Banfield J.F."/>
        </authorList>
    </citation>
    <scope>NUCLEOTIDE SEQUENCE [LARGE SCALE GENOMIC DNA]</scope>
</reference>
<feature type="domain" description="Methionyl/Leucyl tRNA synthetase" evidence="12">
    <location>
        <begin position="142"/>
        <end position="364"/>
    </location>
</feature>
<evidence type="ECO:0000256" key="5">
    <source>
        <dbReference type="ARBA" id="ARBA00022741"/>
    </source>
</evidence>
<keyword evidence="5 11" id="KW-0547">Nucleotide-binding</keyword>
<dbReference type="PANTHER" id="PTHR43326">
    <property type="entry name" value="METHIONYL-TRNA SYNTHETASE"/>
    <property type="match status" value="1"/>
</dbReference>
<dbReference type="GO" id="GO:0006431">
    <property type="term" value="P:methionyl-tRNA aminoacylation"/>
    <property type="evidence" value="ECO:0007669"/>
    <property type="project" value="InterPro"/>
</dbReference>